<name>A0A1E5L0F4_9ENTE</name>
<dbReference type="STRING" id="762845.BCR26_08905"/>
<reference evidence="1 2" key="1">
    <citation type="submission" date="2016-09" db="EMBL/GenBank/DDBJ databases">
        <authorList>
            <person name="Capua I."/>
            <person name="De Benedictis P."/>
            <person name="Joannis T."/>
            <person name="Lombin L.H."/>
            <person name="Cattoli G."/>
        </authorList>
    </citation>
    <scope>NUCLEOTIDE SEQUENCE [LARGE SCALE GENOMIC DNA]</scope>
    <source>
        <strain evidence="1 2">LMG 25899</strain>
    </source>
</reference>
<dbReference type="AlphaFoldDB" id="A0A1E5L0F4"/>
<evidence type="ECO:0000313" key="2">
    <source>
        <dbReference type="Proteomes" id="UP000095256"/>
    </source>
</evidence>
<dbReference type="Proteomes" id="UP000095256">
    <property type="component" value="Unassembled WGS sequence"/>
</dbReference>
<evidence type="ECO:0000313" key="1">
    <source>
        <dbReference type="EMBL" id="OEH83587.1"/>
    </source>
</evidence>
<accession>A0A1E5L0F4</accession>
<dbReference type="EMBL" id="MIEK01000005">
    <property type="protein sequence ID" value="OEH83587.1"/>
    <property type="molecule type" value="Genomic_DNA"/>
</dbReference>
<comment type="caution">
    <text evidence="1">The sequence shown here is derived from an EMBL/GenBank/DDBJ whole genome shotgun (WGS) entry which is preliminary data.</text>
</comment>
<gene>
    <name evidence="1" type="ORF">BCR26_08905</name>
</gene>
<keyword evidence="2" id="KW-1185">Reference proteome</keyword>
<organism evidence="1 2">
    <name type="scientific">Enterococcus rivorum</name>
    <dbReference type="NCBI Taxonomy" id="762845"/>
    <lineage>
        <taxon>Bacteria</taxon>
        <taxon>Bacillati</taxon>
        <taxon>Bacillota</taxon>
        <taxon>Bacilli</taxon>
        <taxon>Lactobacillales</taxon>
        <taxon>Enterococcaceae</taxon>
        <taxon>Enterococcus</taxon>
    </lineage>
</organism>
<proteinExistence type="predicted"/>
<sequence length="73" mass="8552">MSDILNRNHLLSQDQLILDHEIENMDEEKKERLKKSLANASNTSIDTTVIFQSIEDLEKQYGQSESKNILKRY</sequence>
<dbReference type="RefSeq" id="WP_069697460.1">
    <property type="nucleotide sequence ID" value="NZ_JAGGMA010000012.1"/>
</dbReference>
<protein>
    <submittedName>
        <fullName evidence="1">Uncharacterized protein</fullName>
    </submittedName>
</protein>